<dbReference type="AlphaFoldDB" id="A0A6U6NI11"/>
<evidence type="ECO:0000313" key="3">
    <source>
        <dbReference type="EMBL" id="CAD9580943.1"/>
    </source>
</evidence>
<gene>
    <name evidence="3" type="ORF">BRAN1462_LOCUS31293</name>
</gene>
<protein>
    <recommendedName>
        <fullName evidence="2">SPX domain-containing protein</fullName>
    </recommendedName>
</protein>
<name>A0A6U6NI11_9DINO</name>
<feature type="region of interest" description="Disordered" evidence="1">
    <location>
        <begin position="319"/>
        <end position="345"/>
    </location>
</feature>
<proteinExistence type="predicted"/>
<dbReference type="InterPro" id="IPR004331">
    <property type="entry name" value="SPX_dom"/>
</dbReference>
<organism evidence="3">
    <name type="scientific">Zooxanthella nutricula</name>
    <dbReference type="NCBI Taxonomy" id="1333877"/>
    <lineage>
        <taxon>Eukaryota</taxon>
        <taxon>Sar</taxon>
        <taxon>Alveolata</taxon>
        <taxon>Dinophyceae</taxon>
        <taxon>Peridiniales</taxon>
        <taxon>Peridiniales incertae sedis</taxon>
        <taxon>Zooxanthella</taxon>
    </lineage>
</organism>
<feature type="domain" description="SPX" evidence="2">
    <location>
        <begin position="1"/>
        <end position="216"/>
    </location>
</feature>
<dbReference type="PROSITE" id="PS51382">
    <property type="entry name" value="SPX"/>
    <property type="match status" value="1"/>
</dbReference>
<sequence>MRFGKKLALQVMDDQSGAPYLSHKPMKEAINRTVRELRIYQARVQGVEQGHHDGGAADNGMAPAPASPAELGELEERIAALDRQLFALVDEDLSRIHQHVRRGEARLQAKLAAMQCHLMDATLLVGEAQLERLEGVLPAGAEDRSALCRRLIELRMQSDPPSSARELDGMVAEYNALVDVASQHAQYLEINVAGFRKLLKRHEKQIPQKFRSRPMPCLGFHRLVTHTSRQLLELTKQLAAVLADARQRFEEVVSPEEVEHLLRAFGGQWLELAEFKGLGPECEMVLNIQRKLKDPMSSQLMQVTASFSGPGPGCPGFLYPKPGAARPSGSPAQAKGGQPPPAAPASVEPAFMAEFARPGGYPLAQAGVGAHAAPEAMRAGFPGADRQWRGARC</sequence>
<dbReference type="EMBL" id="HBGW01049154">
    <property type="protein sequence ID" value="CAD9580943.1"/>
    <property type="molecule type" value="Transcribed_RNA"/>
</dbReference>
<evidence type="ECO:0000256" key="1">
    <source>
        <dbReference type="SAM" id="MobiDB-lite"/>
    </source>
</evidence>
<accession>A0A6U6NI11</accession>
<reference evidence="3" key="1">
    <citation type="submission" date="2021-01" db="EMBL/GenBank/DDBJ databases">
        <authorList>
            <person name="Corre E."/>
            <person name="Pelletier E."/>
            <person name="Niang G."/>
            <person name="Scheremetjew M."/>
            <person name="Finn R."/>
            <person name="Kale V."/>
            <person name="Holt S."/>
            <person name="Cochrane G."/>
            <person name="Meng A."/>
            <person name="Brown T."/>
            <person name="Cohen L."/>
        </authorList>
    </citation>
    <scope>NUCLEOTIDE SEQUENCE</scope>
    <source>
        <strain evidence="3">RCC3387</strain>
    </source>
</reference>
<evidence type="ECO:0000259" key="2">
    <source>
        <dbReference type="PROSITE" id="PS51382"/>
    </source>
</evidence>